<proteinExistence type="predicted"/>
<dbReference type="NCBIfam" id="TIGR01509">
    <property type="entry name" value="HAD-SF-IA-v3"/>
    <property type="match status" value="1"/>
</dbReference>
<dbReference type="InterPro" id="IPR006439">
    <property type="entry name" value="HAD-SF_hydro_IA"/>
</dbReference>
<dbReference type="SFLD" id="SFLDG01129">
    <property type="entry name" value="C1.5:_HAD__Beta-PGM__Phosphata"/>
    <property type="match status" value="1"/>
</dbReference>
<keyword evidence="1" id="KW-0378">Hydrolase</keyword>
<dbReference type="RefSeq" id="WP_074751465.1">
    <property type="nucleotide sequence ID" value="NZ_CAXVJC010000002.1"/>
</dbReference>
<dbReference type="Proteomes" id="UP000181969">
    <property type="component" value="Unassembled WGS sequence"/>
</dbReference>
<dbReference type="PANTHER" id="PTHR43611">
    <property type="entry name" value="ALPHA-D-GLUCOSE 1-PHOSPHATE PHOSPHATASE"/>
    <property type="match status" value="1"/>
</dbReference>
<dbReference type="PRINTS" id="PR00413">
    <property type="entry name" value="HADHALOGNASE"/>
</dbReference>
<gene>
    <name evidence="1" type="ORF">SAMN05216438_11062</name>
</gene>
<reference evidence="1 2" key="1">
    <citation type="submission" date="2016-10" db="EMBL/GenBank/DDBJ databases">
        <authorList>
            <person name="de Groot N.N."/>
        </authorList>
    </citation>
    <scope>NUCLEOTIDE SEQUENCE [LARGE SCALE GENOMIC DNA]</scope>
    <source>
        <strain evidence="1 2">M79</strain>
    </source>
</reference>
<accession>A0A1I4HTZ8</accession>
<dbReference type="CDD" id="cd02603">
    <property type="entry name" value="HAD_sEH-N_like"/>
    <property type="match status" value="1"/>
</dbReference>
<dbReference type="OrthoDB" id="9797415at2"/>
<evidence type="ECO:0000313" key="1">
    <source>
        <dbReference type="EMBL" id="SFL45280.1"/>
    </source>
</evidence>
<dbReference type="SFLD" id="SFLDS00003">
    <property type="entry name" value="Haloacid_Dehalogenase"/>
    <property type="match status" value="1"/>
</dbReference>
<dbReference type="PANTHER" id="PTHR43611:SF3">
    <property type="entry name" value="FLAVIN MONONUCLEOTIDE HYDROLASE 1, CHLOROPLATIC"/>
    <property type="match status" value="1"/>
</dbReference>
<dbReference type="EMBL" id="FOTJ01000010">
    <property type="protein sequence ID" value="SFL45280.1"/>
    <property type="molecule type" value="Genomic_DNA"/>
</dbReference>
<dbReference type="InterPro" id="IPR036412">
    <property type="entry name" value="HAD-like_sf"/>
</dbReference>
<dbReference type="NCBIfam" id="TIGR01549">
    <property type="entry name" value="HAD-SF-IA-v1"/>
    <property type="match status" value="1"/>
</dbReference>
<dbReference type="Pfam" id="PF00702">
    <property type="entry name" value="Hydrolase"/>
    <property type="match status" value="1"/>
</dbReference>
<name>A0A1I4HTZ8_9LACT</name>
<dbReference type="Gene3D" id="1.10.150.240">
    <property type="entry name" value="Putative phosphatase, domain 2"/>
    <property type="match status" value="1"/>
</dbReference>
<dbReference type="InterPro" id="IPR023198">
    <property type="entry name" value="PGP-like_dom2"/>
</dbReference>
<dbReference type="InterPro" id="IPR023214">
    <property type="entry name" value="HAD_sf"/>
</dbReference>
<dbReference type="SUPFAM" id="SSF56784">
    <property type="entry name" value="HAD-like"/>
    <property type="match status" value="1"/>
</dbReference>
<dbReference type="Gene3D" id="3.40.50.1000">
    <property type="entry name" value="HAD superfamily/HAD-like"/>
    <property type="match status" value="1"/>
</dbReference>
<protein>
    <submittedName>
        <fullName evidence="1">Putative hydrolase of the HAD superfamily</fullName>
    </submittedName>
</protein>
<sequence>MTVKNIIFDLGGVILDLDFERMAHQFHKLGIPEFEDYFTLKKQADFFEALELGRITPDVFCDRLRKEAKVDVENEAIEKAWNLILKDFIPERMDFLERISEKYNIFLFSNTNSIHAKCFEKRCLEQTGRTLDSYFKQVFYSHSLHLRKPDPVAFEDVLERSGLQASETLFIDDNAANIAGAHKVGLQTIHLQKPQTILDLELDEG</sequence>
<dbReference type="AlphaFoldDB" id="A0A1I4HTZ8"/>
<organism evidence="1 2">
    <name type="scientific">Lactococcus garvieae</name>
    <dbReference type="NCBI Taxonomy" id="1363"/>
    <lineage>
        <taxon>Bacteria</taxon>
        <taxon>Bacillati</taxon>
        <taxon>Bacillota</taxon>
        <taxon>Bacilli</taxon>
        <taxon>Lactobacillales</taxon>
        <taxon>Streptococcaceae</taxon>
        <taxon>Lactococcus</taxon>
    </lineage>
</organism>
<dbReference type="GO" id="GO:0016787">
    <property type="term" value="F:hydrolase activity"/>
    <property type="evidence" value="ECO:0007669"/>
    <property type="project" value="UniProtKB-KW"/>
</dbReference>
<evidence type="ECO:0000313" key="2">
    <source>
        <dbReference type="Proteomes" id="UP000181969"/>
    </source>
</evidence>